<dbReference type="SUPFAM" id="SSF53955">
    <property type="entry name" value="Lysozyme-like"/>
    <property type="match status" value="1"/>
</dbReference>
<evidence type="ECO:0000256" key="19">
    <source>
        <dbReference type="ARBA" id="ARBA00049902"/>
    </source>
</evidence>
<evidence type="ECO:0000256" key="20">
    <source>
        <dbReference type="SAM" id="Phobius"/>
    </source>
</evidence>
<dbReference type="GO" id="GO:0008360">
    <property type="term" value="P:regulation of cell shape"/>
    <property type="evidence" value="ECO:0007669"/>
    <property type="project" value="UniProtKB-KW"/>
</dbReference>
<keyword evidence="12" id="KW-0133">Cell shape</keyword>
<dbReference type="GO" id="GO:0030288">
    <property type="term" value="C:outer membrane-bounded periplasmic space"/>
    <property type="evidence" value="ECO:0007669"/>
    <property type="project" value="TreeGrafter"/>
</dbReference>
<evidence type="ECO:0000313" key="23">
    <source>
        <dbReference type="EMBL" id="RSI80338.1"/>
    </source>
</evidence>
<comment type="similarity">
    <text evidence="2">In the C-terminal section; belongs to the transpeptidase family.</text>
</comment>
<keyword evidence="15 20" id="KW-0472">Membrane</keyword>
<dbReference type="InterPro" id="IPR012338">
    <property type="entry name" value="Beta-lactam/transpept-like"/>
</dbReference>
<dbReference type="Gene3D" id="3.40.710.10">
    <property type="entry name" value="DD-peptidase/beta-lactamase superfamily"/>
    <property type="match status" value="1"/>
</dbReference>
<accession>A0A3R9JGT1</accession>
<dbReference type="Gene3D" id="1.10.3810.10">
    <property type="entry name" value="Biosynthetic peptidoglycan transglycosylase-like"/>
    <property type="match status" value="1"/>
</dbReference>
<keyword evidence="13" id="KW-0573">Peptidoglycan synthesis</keyword>
<keyword evidence="9" id="KW-0808">Transferase</keyword>
<dbReference type="AlphaFoldDB" id="A0A3R9JGT1"/>
<evidence type="ECO:0000256" key="16">
    <source>
        <dbReference type="ARBA" id="ARBA00023268"/>
    </source>
</evidence>
<evidence type="ECO:0000256" key="12">
    <source>
        <dbReference type="ARBA" id="ARBA00022960"/>
    </source>
</evidence>
<protein>
    <submittedName>
        <fullName evidence="23">Penicillin-binding protein 1F</fullName>
    </submittedName>
</protein>
<dbReference type="FunFam" id="1.10.3810.10:FF:000001">
    <property type="entry name" value="Penicillin-binding protein 1A"/>
    <property type="match status" value="1"/>
</dbReference>
<keyword evidence="16" id="KW-0511">Multifunctional enzyme</keyword>
<proteinExistence type="inferred from homology"/>
<keyword evidence="14 20" id="KW-1133">Transmembrane helix</keyword>
<comment type="catalytic activity">
    <reaction evidence="19">
        <text>[GlcNAc-(1-&gt;4)-Mur2Ac(oyl-L-Ala-gamma-D-Glu-L-Lys-D-Ala-D-Ala)](n)-di-trans,octa-cis-undecaprenyl diphosphate + beta-D-GlcNAc-(1-&gt;4)-Mur2Ac(oyl-L-Ala-gamma-D-Glu-L-Lys-D-Ala-D-Ala)-di-trans,octa-cis-undecaprenyl diphosphate = [GlcNAc-(1-&gt;4)-Mur2Ac(oyl-L-Ala-gamma-D-Glu-L-Lys-D-Ala-D-Ala)](n+1)-di-trans,octa-cis-undecaprenyl diphosphate + di-trans,octa-cis-undecaprenyl diphosphate + H(+)</text>
        <dbReference type="Rhea" id="RHEA:23708"/>
        <dbReference type="Rhea" id="RHEA-COMP:9602"/>
        <dbReference type="Rhea" id="RHEA-COMP:9603"/>
        <dbReference type="ChEBI" id="CHEBI:15378"/>
        <dbReference type="ChEBI" id="CHEBI:58405"/>
        <dbReference type="ChEBI" id="CHEBI:60033"/>
        <dbReference type="ChEBI" id="CHEBI:78435"/>
        <dbReference type="EC" id="2.4.99.28"/>
    </reaction>
</comment>
<dbReference type="InterPro" id="IPR001264">
    <property type="entry name" value="Glyco_trans_51"/>
</dbReference>
<evidence type="ECO:0000256" key="10">
    <source>
        <dbReference type="ARBA" id="ARBA00022692"/>
    </source>
</evidence>
<dbReference type="RefSeq" id="WP_125450620.1">
    <property type="nucleotide sequence ID" value="NZ_RJNS01000007.1"/>
</dbReference>
<dbReference type="GO" id="GO:0008658">
    <property type="term" value="F:penicillin binding"/>
    <property type="evidence" value="ECO:0007669"/>
    <property type="project" value="InterPro"/>
</dbReference>
<organism evidence="23 24">
    <name type="scientific">Streptococcus mitis</name>
    <dbReference type="NCBI Taxonomy" id="28037"/>
    <lineage>
        <taxon>Bacteria</taxon>
        <taxon>Bacillati</taxon>
        <taxon>Bacillota</taxon>
        <taxon>Bacilli</taxon>
        <taxon>Lactobacillales</taxon>
        <taxon>Streptococcaceae</taxon>
        <taxon>Streptococcus</taxon>
        <taxon>Streptococcus mitis group</taxon>
    </lineage>
</organism>
<evidence type="ECO:0000256" key="6">
    <source>
        <dbReference type="ARBA" id="ARBA00022645"/>
    </source>
</evidence>
<comment type="catalytic activity">
    <reaction evidence="18">
        <text>Preferential cleavage: (Ac)2-L-Lys-D-Ala-|-D-Ala. Also transpeptidation of peptidyl-alanyl moieties that are N-acyl substituents of D-alanine.</text>
        <dbReference type="EC" id="3.4.16.4"/>
    </reaction>
</comment>
<keyword evidence="17" id="KW-0961">Cell wall biogenesis/degradation</keyword>
<feature type="domain" description="Glycosyl transferase family 51" evidence="22">
    <location>
        <begin position="105"/>
        <end position="270"/>
    </location>
</feature>
<evidence type="ECO:0000256" key="2">
    <source>
        <dbReference type="ARBA" id="ARBA00007090"/>
    </source>
</evidence>
<evidence type="ECO:0000256" key="14">
    <source>
        <dbReference type="ARBA" id="ARBA00022989"/>
    </source>
</evidence>
<evidence type="ECO:0000256" key="11">
    <source>
        <dbReference type="ARBA" id="ARBA00022801"/>
    </source>
</evidence>
<gene>
    <name evidence="23" type="primary">pbpF_2</name>
    <name evidence="23" type="ORF">D8854_09415</name>
</gene>
<dbReference type="GO" id="GO:0008955">
    <property type="term" value="F:peptidoglycan glycosyltransferase activity"/>
    <property type="evidence" value="ECO:0007669"/>
    <property type="project" value="UniProtKB-EC"/>
</dbReference>
<keyword evidence="5" id="KW-0964">Secreted</keyword>
<dbReference type="InterPro" id="IPR023346">
    <property type="entry name" value="Lysozyme-like_dom_sf"/>
</dbReference>
<evidence type="ECO:0000256" key="17">
    <source>
        <dbReference type="ARBA" id="ARBA00023316"/>
    </source>
</evidence>
<feature type="transmembrane region" description="Helical" evidence="20">
    <location>
        <begin position="57"/>
        <end position="77"/>
    </location>
</feature>
<dbReference type="InterPro" id="IPR001460">
    <property type="entry name" value="PCN-bd_Tpept"/>
</dbReference>
<sequence length="731" mass="80912">MKLDKLFEKFLSLFKKETSESAEPDSTSMRRSRSDRKKLSQVGPIRKFWRRYHLTKIVIILGLSAGLLVGTYLFAIAKSTNVNDLQNALKTRTLIFDREEKEAGALSGQKGTYVELTDISKDLQNAVVATEDRSFYKNDGINYGRFFLAIVTAGRSGGGSTITQQLAKNAYLSQDQTVERKAKEFFLALELTKKYSKEQILTMYLNNAYFGNGVWGVEDASKKYFGVSASQLTLDQAATLAGMLKGPELYNPLNSVETSTNRRDTVLQNMVAAGYIDKNQETEAARVDMTSQLQDKYEGKISDYRYPSYFDAVVNEAVSKYNLTEEEIVNNGYRIYTELDQNYQANMQVIYENTSLFPTAEDGTHAESGSVALEPKTGGVRGVVGRVAGDDKSGFRNFNYATQSKRSPGSTIKPLVVYTPAVEAGWALNKRLDNHTMQYDSYQVDNYAGIKTFPEVPMYQALAESLNLPAVATVNDLGINKAFEAGTRFGLNMDKVDRVLGVALGGGVETNPLQMAQAYASFANEGLMPEAHFITRIENASGQVIKSNKNSQKRVIDKSVADKMTSMMLGTFTNGTGISSSPADYVMAGKTGTTEAVFNPEYTSDQWVIGYTPDVVITHWLGFPTTDENHYLAGSTSNGAAHVFRSMANTILPYTPGSTFTVENAYKQNGIEPENTKKQVVENETNQSEDPLEDIRSRAQNLVDEAGRAISDAKIKEKAQTIWDSFVNLFR</sequence>
<feature type="domain" description="Penicillin-binding protein transpeptidase" evidence="21">
    <location>
        <begin position="371"/>
        <end position="630"/>
    </location>
</feature>
<evidence type="ECO:0000256" key="7">
    <source>
        <dbReference type="ARBA" id="ARBA00022670"/>
    </source>
</evidence>
<keyword evidence="6" id="KW-0121">Carboxypeptidase</keyword>
<dbReference type="Proteomes" id="UP000278970">
    <property type="component" value="Unassembled WGS sequence"/>
</dbReference>
<keyword evidence="8" id="KW-0328">Glycosyltransferase</keyword>
<dbReference type="GO" id="GO:0009252">
    <property type="term" value="P:peptidoglycan biosynthetic process"/>
    <property type="evidence" value="ECO:0007669"/>
    <property type="project" value="UniProtKB-KW"/>
</dbReference>
<dbReference type="Gene3D" id="6.20.370.110">
    <property type="match status" value="1"/>
</dbReference>
<dbReference type="GO" id="GO:0009002">
    <property type="term" value="F:serine-type D-Ala-D-Ala carboxypeptidase activity"/>
    <property type="evidence" value="ECO:0007669"/>
    <property type="project" value="UniProtKB-EC"/>
</dbReference>
<evidence type="ECO:0000256" key="8">
    <source>
        <dbReference type="ARBA" id="ARBA00022676"/>
    </source>
</evidence>
<keyword evidence="4" id="KW-1003">Cell membrane</keyword>
<evidence type="ECO:0000256" key="15">
    <source>
        <dbReference type="ARBA" id="ARBA00023136"/>
    </source>
</evidence>
<dbReference type="NCBIfam" id="NF038276">
    <property type="entry name" value="strep_PBP2A"/>
    <property type="match status" value="1"/>
</dbReference>
<evidence type="ECO:0000259" key="22">
    <source>
        <dbReference type="Pfam" id="PF00912"/>
    </source>
</evidence>
<dbReference type="GO" id="GO:0006508">
    <property type="term" value="P:proteolysis"/>
    <property type="evidence" value="ECO:0007669"/>
    <property type="project" value="UniProtKB-KW"/>
</dbReference>
<dbReference type="GO" id="GO:0005576">
    <property type="term" value="C:extracellular region"/>
    <property type="evidence" value="ECO:0007669"/>
    <property type="project" value="UniProtKB-SubCell"/>
</dbReference>
<name>A0A3R9JGT1_STRMT</name>
<dbReference type="Pfam" id="PF00905">
    <property type="entry name" value="Transpeptidase"/>
    <property type="match status" value="1"/>
</dbReference>
<comment type="similarity">
    <text evidence="3">In the N-terminal section; belongs to the glycosyltransferase 51 family.</text>
</comment>
<comment type="subcellular location">
    <subcellularLocation>
        <location evidence="1">Secreted</location>
    </subcellularLocation>
</comment>
<dbReference type="NCBIfam" id="TIGR02074">
    <property type="entry name" value="PBP_1a_fam"/>
    <property type="match status" value="1"/>
</dbReference>
<evidence type="ECO:0000259" key="21">
    <source>
        <dbReference type="Pfam" id="PF00905"/>
    </source>
</evidence>
<comment type="caution">
    <text evidence="23">The sequence shown here is derived from an EMBL/GenBank/DDBJ whole genome shotgun (WGS) entry which is preliminary data.</text>
</comment>
<dbReference type="InterPro" id="IPR053473">
    <property type="entry name" value="Cell_Wall_Biosynth_Protein"/>
</dbReference>
<dbReference type="GO" id="GO:0071555">
    <property type="term" value="P:cell wall organization"/>
    <property type="evidence" value="ECO:0007669"/>
    <property type="project" value="UniProtKB-KW"/>
</dbReference>
<evidence type="ECO:0000256" key="9">
    <source>
        <dbReference type="ARBA" id="ARBA00022679"/>
    </source>
</evidence>
<reference evidence="23 24" key="1">
    <citation type="submission" date="2018-11" db="EMBL/GenBank/DDBJ databases">
        <title>Species Designations Belie Phenotypic and Genotypic Heterogeneity in Oral Streptococci.</title>
        <authorList>
            <person name="Velsko I."/>
        </authorList>
    </citation>
    <scope>NUCLEOTIDE SEQUENCE [LARGE SCALE GENOMIC DNA]</scope>
    <source>
        <strain evidence="23 24">BCA11</strain>
    </source>
</reference>
<keyword evidence="11" id="KW-0378">Hydrolase</keyword>
<dbReference type="SUPFAM" id="SSF56601">
    <property type="entry name" value="beta-lactamase/transpeptidase-like"/>
    <property type="match status" value="1"/>
</dbReference>
<dbReference type="InterPro" id="IPR050396">
    <property type="entry name" value="Glycosyltr_51/Transpeptidase"/>
</dbReference>
<dbReference type="Pfam" id="PF00912">
    <property type="entry name" value="Transgly"/>
    <property type="match status" value="1"/>
</dbReference>
<dbReference type="PANTHER" id="PTHR32282:SF32">
    <property type="entry name" value="PENICILLIN-BINDING PROTEIN 2A"/>
    <property type="match status" value="1"/>
</dbReference>
<evidence type="ECO:0000313" key="24">
    <source>
        <dbReference type="Proteomes" id="UP000278970"/>
    </source>
</evidence>
<dbReference type="EMBL" id="RJNS01000007">
    <property type="protein sequence ID" value="RSI80338.1"/>
    <property type="molecule type" value="Genomic_DNA"/>
</dbReference>
<evidence type="ECO:0000256" key="1">
    <source>
        <dbReference type="ARBA" id="ARBA00004613"/>
    </source>
</evidence>
<evidence type="ECO:0000256" key="13">
    <source>
        <dbReference type="ARBA" id="ARBA00022984"/>
    </source>
</evidence>
<keyword evidence="10 20" id="KW-0812">Transmembrane</keyword>
<evidence type="ECO:0000256" key="5">
    <source>
        <dbReference type="ARBA" id="ARBA00022525"/>
    </source>
</evidence>
<dbReference type="OrthoDB" id="9766909at2"/>
<evidence type="ECO:0000256" key="3">
    <source>
        <dbReference type="ARBA" id="ARBA00007739"/>
    </source>
</evidence>
<evidence type="ECO:0000256" key="18">
    <source>
        <dbReference type="ARBA" id="ARBA00034000"/>
    </source>
</evidence>
<dbReference type="PANTHER" id="PTHR32282">
    <property type="entry name" value="BINDING PROTEIN TRANSPEPTIDASE, PUTATIVE-RELATED"/>
    <property type="match status" value="1"/>
</dbReference>
<dbReference type="InterPro" id="IPR036950">
    <property type="entry name" value="PBP_transglycosylase"/>
</dbReference>
<evidence type="ECO:0000256" key="4">
    <source>
        <dbReference type="ARBA" id="ARBA00022475"/>
    </source>
</evidence>
<keyword evidence="7" id="KW-0645">Protease</keyword>